<dbReference type="InterPro" id="IPR007349">
    <property type="entry name" value="DUF418"/>
</dbReference>
<evidence type="ECO:0000256" key="1">
    <source>
        <dbReference type="SAM" id="Phobius"/>
    </source>
</evidence>
<proteinExistence type="predicted"/>
<dbReference type="Proteomes" id="UP001185012">
    <property type="component" value="Unassembled WGS sequence"/>
</dbReference>
<evidence type="ECO:0000259" key="2">
    <source>
        <dbReference type="Pfam" id="PF04235"/>
    </source>
</evidence>
<sequence>MEPSHKRIRLLDIWRGFAILGTLGTNIWLFANLGDLSYVLTFDHPPWWTSLDQWIRVFVLCLVNGKFLGILAILFGVGLELKYRQALRKKDAWPGIYLWISLILLAEGMIHFTLVMEYDILMSYAVTAIIVSFIVKFGDQAIKWSMMLSGGFHVLSLLSVTGVILATGNALAGEMSHVVSLYQDGTWLEQLQYRLSDFWVLRAEAIFVIPMNVFLFLLGVRLMRAGAFSPDDNGKRIRRNMLRIGLFLGAPLHLLQFVPGGAFDLPVRYLFAPLLAVGYMALIAKWVESRPRLRLWSYMERVGKMALSCYVLQNVMASILFYGWGLGWGGQVGALATVAIWFGISLFQVGFAWFWLRMFRFGPMESMRRSLAAWPVGGRMNAAKTVPPRSDRSISAD</sequence>
<dbReference type="EMBL" id="JAVDQG010000002">
    <property type="protein sequence ID" value="MDR6224947.1"/>
    <property type="molecule type" value="Genomic_DNA"/>
</dbReference>
<feature type="transmembrane region" description="Helical" evidence="1">
    <location>
        <begin position="12"/>
        <end position="34"/>
    </location>
</feature>
<feature type="transmembrane region" description="Helical" evidence="1">
    <location>
        <begin position="96"/>
        <end position="114"/>
    </location>
</feature>
<keyword evidence="1" id="KW-0472">Membrane</keyword>
<dbReference type="InterPro" id="IPR052529">
    <property type="entry name" value="Bact_Transport_Assoc"/>
</dbReference>
<dbReference type="PANTHER" id="PTHR30590:SF2">
    <property type="entry name" value="INNER MEMBRANE PROTEIN"/>
    <property type="match status" value="1"/>
</dbReference>
<dbReference type="Pfam" id="PF04235">
    <property type="entry name" value="DUF418"/>
    <property type="match status" value="1"/>
</dbReference>
<feature type="transmembrane region" description="Helical" evidence="1">
    <location>
        <begin position="150"/>
        <end position="172"/>
    </location>
</feature>
<feature type="transmembrane region" description="Helical" evidence="1">
    <location>
        <begin position="54"/>
        <end position="75"/>
    </location>
</feature>
<feature type="transmembrane region" description="Helical" evidence="1">
    <location>
        <begin position="120"/>
        <end position="138"/>
    </location>
</feature>
<evidence type="ECO:0000313" key="3">
    <source>
        <dbReference type="EMBL" id="MDR6224947.1"/>
    </source>
</evidence>
<comment type="caution">
    <text evidence="3">The sequence shown here is derived from an EMBL/GenBank/DDBJ whole genome shotgun (WGS) entry which is preliminary data.</text>
</comment>
<feature type="transmembrane region" description="Helical" evidence="1">
    <location>
        <begin position="332"/>
        <end position="356"/>
    </location>
</feature>
<name>A0ABU1IK72_9BACL</name>
<feature type="transmembrane region" description="Helical" evidence="1">
    <location>
        <begin position="269"/>
        <end position="287"/>
    </location>
</feature>
<gene>
    <name evidence="3" type="ORF">JOE21_000938</name>
</gene>
<evidence type="ECO:0000313" key="4">
    <source>
        <dbReference type="Proteomes" id="UP001185012"/>
    </source>
</evidence>
<feature type="transmembrane region" description="Helical" evidence="1">
    <location>
        <begin position="199"/>
        <end position="220"/>
    </location>
</feature>
<organism evidence="3 4">
    <name type="scientific">Desmospora profundinema</name>
    <dbReference type="NCBI Taxonomy" id="1571184"/>
    <lineage>
        <taxon>Bacteria</taxon>
        <taxon>Bacillati</taxon>
        <taxon>Bacillota</taxon>
        <taxon>Bacilli</taxon>
        <taxon>Bacillales</taxon>
        <taxon>Thermoactinomycetaceae</taxon>
        <taxon>Desmospora</taxon>
    </lineage>
</organism>
<keyword evidence="4" id="KW-1185">Reference proteome</keyword>
<feature type="domain" description="DUF418" evidence="2">
    <location>
        <begin position="222"/>
        <end position="374"/>
    </location>
</feature>
<dbReference type="PANTHER" id="PTHR30590">
    <property type="entry name" value="INNER MEMBRANE PROTEIN"/>
    <property type="match status" value="1"/>
</dbReference>
<protein>
    <recommendedName>
        <fullName evidence="2">DUF418 domain-containing protein</fullName>
    </recommendedName>
</protein>
<accession>A0ABU1IK72</accession>
<feature type="transmembrane region" description="Helical" evidence="1">
    <location>
        <begin position="241"/>
        <end position="263"/>
    </location>
</feature>
<reference evidence="3 4" key="1">
    <citation type="submission" date="2023-07" db="EMBL/GenBank/DDBJ databases">
        <title>Genomic Encyclopedia of Type Strains, Phase IV (KMG-IV): sequencing the most valuable type-strain genomes for metagenomic binning, comparative biology and taxonomic classification.</title>
        <authorList>
            <person name="Goeker M."/>
        </authorList>
    </citation>
    <scope>NUCLEOTIDE SEQUENCE [LARGE SCALE GENOMIC DNA]</scope>
    <source>
        <strain evidence="3 4">DSM 45903</strain>
    </source>
</reference>
<keyword evidence="1" id="KW-0812">Transmembrane</keyword>
<feature type="transmembrane region" description="Helical" evidence="1">
    <location>
        <begin position="307"/>
        <end position="326"/>
    </location>
</feature>
<keyword evidence="1" id="KW-1133">Transmembrane helix</keyword>
<dbReference type="RefSeq" id="WP_309862959.1">
    <property type="nucleotide sequence ID" value="NZ_JAVDQG010000002.1"/>
</dbReference>